<gene>
    <name evidence="1" type="ORF">A2960_04570</name>
</gene>
<sequence length="83" mass="9101">MSLLKILSKKSAIKGPITAPIESIDRWRPKIKPLLPVEADSRSKASRAPVLSPFPKRSVNLPKKTTGQEEAPAIIIFAIADDR</sequence>
<proteinExistence type="predicted"/>
<organism evidence="1 2">
    <name type="scientific">Candidatus Gottesmanbacteria bacterium RIFCSPLOWO2_01_FULL_39_12b</name>
    <dbReference type="NCBI Taxonomy" id="1798388"/>
    <lineage>
        <taxon>Bacteria</taxon>
        <taxon>Candidatus Gottesmaniibacteriota</taxon>
    </lineage>
</organism>
<evidence type="ECO:0000313" key="1">
    <source>
        <dbReference type="EMBL" id="OGG26222.1"/>
    </source>
</evidence>
<dbReference type="AlphaFoldDB" id="A0A1F6ANZ3"/>
<comment type="caution">
    <text evidence="1">The sequence shown here is derived from an EMBL/GenBank/DDBJ whole genome shotgun (WGS) entry which is preliminary data.</text>
</comment>
<dbReference type="Proteomes" id="UP000176609">
    <property type="component" value="Unassembled WGS sequence"/>
</dbReference>
<protein>
    <submittedName>
        <fullName evidence="1">Uncharacterized protein</fullName>
    </submittedName>
</protein>
<dbReference type="EMBL" id="MFJR01000012">
    <property type="protein sequence ID" value="OGG26222.1"/>
    <property type="molecule type" value="Genomic_DNA"/>
</dbReference>
<reference evidence="1 2" key="1">
    <citation type="journal article" date="2016" name="Nat. Commun.">
        <title>Thousands of microbial genomes shed light on interconnected biogeochemical processes in an aquifer system.</title>
        <authorList>
            <person name="Anantharaman K."/>
            <person name="Brown C.T."/>
            <person name="Hug L.A."/>
            <person name="Sharon I."/>
            <person name="Castelle C.J."/>
            <person name="Probst A.J."/>
            <person name="Thomas B.C."/>
            <person name="Singh A."/>
            <person name="Wilkins M.J."/>
            <person name="Karaoz U."/>
            <person name="Brodie E.L."/>
            <person name="Williams K.H."/>
            <person name="Hubbard S.S."/>
            <person name="Banfield J.F."/>
        </authorList>
    </citation>
    <scope>NUCLEOTIDE SEQUENCE [LARGE SCALE GENOMIC DNA]</scope>
</reference>
<accession>A0A1F6ANZ3</accession>
<name>A0A1F6ANZ3_9BACT</name>
<evidence type="ECO:0000313" key="2">
    <source>
        <dbReference type="Proteomes" id="UP000176609"/>
    </source>
</evidence>